<evidence type="ECO:0000256" key="5">
    <source>
        <dbReference type="PIRSR" id="PIRSR015582-1"/>
    </source>
</evidence>
<dbReference type="Pfam" id="PF03328">
    <property type="entry name" value="HpcH_HpaI"/>
    <property type="match status" value="1"/>
</dbReference>
<dbReference type="EC" id="4.1.3.6" evidence="8"/>
<evidence type="ECO:0000256" key="4">
    <source>
        <dbReference type="ARBA" id="ARBA00022842"/>
    </source>
</evidence>
<feature type="binding site" evidence="6">
    <location>
        <position position="171"/>
    </location>
    <ligand>
        <name>Mg(2+)</name>
        <dbReference type="ChEBI" id="CHEBI:18420"/>
    </ligand>
</feature>
<feature type="binding site" evidence="5">
    <location>
        <position position="171"/>
    </location>
    <ligand>
        <name>substrate</name>
    </ligand>
</feature>
<keyword evidence="3 6" id="KW-0479">Metal-binding</keyword>
<dbReference type="InterPro" id="IPR005000">
    <property type="entry name" value="Aldolase/citrate-lyase_domain"/>
</dbReference>
<feature type="binding site" evidence="5">
    <location>
        <position position="113"/>
    </location>
    <ligand>
        <name>substrate</name>
    </ligand>
</feature>
<evidence type="ECO:0000259" key="7">
    <source>
        <dbReference type="Pfam" id="PF03328"/>
    </source>
</evidence>
<keyword evidence="9" id="KW-1185">Reference proteome</keyword>
<evidence type="ECO:0000256" key="3">
    <source>
        <dbReference type="ARBA" id="ARBA00022723"/>
    </source>
</evidence>
<dbReference type="PANTHER" id="PTHR32308">
    <property type="entry name" value="LYASE BETA SUBUNIT, PUTATIVE (AFU_ORTHOLOGUE AFUA_4G13030)-RELATED"/>
    <property type="match status" value="1"/>
</dbReference>
<dbReference type="InterPro" id="IPR011206">
    <property type="entry name" value="Citrate_lyase_beta/mcl1/mcl2"/>
</dbReference>
<dbReference type="KEGG" id="bmf:BAB2_0355"/>
<protein>
    <submittedName>
        <fullName evidence="8">ATP/GTP-binding site motif A (P-loop)</fullName>
        <ecNumber evidence="8">4.1.3.6</ecNumber>
    </submittedName>
</protein>
<dbReference type="PANTHER" id="PTHR32308:SF10">
    <property type="entry name" value="CITRATE LYASE SUBUNIT BETA"/>
    <property type="match status" value="1"/>
</dbReference>
<dbReference type="AlphaFoldDB" id="Q2YL49"/>
<evidence type="ECO:0000256" key="2">
    <source>
        <dbReference type="ARBA" id="ARBA00005568"/>
    </source>
</evidence>
<dbReference type="STRING" id="359391.BAB2_0355"/>
<dbReference type="EMBL" id="AM040265">
    <property type="protein sequence ID" value="CAJ12521.1"/>
    <property type="molecule type" value="Genomic_DNA"/>
</dbReference>
<reference evidence="8 9" key="1">
    <citation type="journal article" date="2005" name="Infect. Immun.">
        <title>Whole-genome analyses of speciation events in pathogenic Brucellae.</title>
        <authorList>
            <consortium name="Microbial Genomics Group"/>
            <consortium name="Lawrence Livermore National Laboratory"/>
            <consortium name="and the Genome Analysis Group"/>
            <consortium name="Oak Ridge National Laboratory"/>
            <person name="Chain P."/>
            <person name="Comerci D.J."/>
            <person name="Tolmasky M.E."/>
            <person name="Larimer F.W."/>
            <person name="Malfatti S."/>
            <person name="Vergez L.M."/>
            <person name="Aguero F."/>
            <person name="Land M.L."/>
            <person name="Ugalde R.A."/>
            <person name="Garcia E."/>
        </authorList>
    </citation>
    <scope>NUCLEOTIDE SEQUENCE [LARGE SCALE GENOMIC DNA]</scope>
    <source>
        <strain evidence="8 9">2308</strain>
    </source>
</reference>
<dbReference type="GO" id="GO:0000287">
    <property type="term" value="F:magnesium ion binding"/>
    <property type="evidence" value="ECO:0007669"/>
    <property type="project" value="TreeGrafter"/>
</dbReference>
<evidence type="ECO:0000313" key="9">
    <source>
        <dbReference type="Proteomes" id="UP000002719"/>
    </source>
</evidence>
<feature type="binding site" evidence="6">
    <location>
        <position position="202"/>
    </location>
    <ligand>
        <name>Mg(2+)</name>
        <dbReference type="ChEBI" id="CHEBI:18420"/>
    </ligand>
</feature>
<accession>Q2YL49</accession>
<dbReference type="Gene3D" id="3.20.20.60">
    <property type="entry name" value="Phosphoenolpyruvate-binding domains"/>
    <property type="match status" value="1"/>
</dbReference>
<keyword evidence="4 6" id="KW-0460">Magnesium</keyword>
<comment type="cofactor">
    <cofactor evidence="1">
        <name>Mg(2+)</name>
        <dbReference type="ChEBI" id="CHEBI:18420"/>
    </cofactor>
</comment>
<dbReference type="GO" id="GO:0006107">
    <property type="term" value="P:oxaloacetate metabolic process"/>
    <property type="evidence" value="ECO:0007669"/>
    <property type="project" value="TreeGrafter"/>
</dbReference>
<dbReference type="SUPFAM" id="SSF51621">
    <property type="entry name" value="Phosphoenolpyruvate/pyruvate domain"/>
    <property type="match status" value="1"/>
</dbReference>
<dbReference type="InterPro" id="IPR015813">
    <property type="entry name" value="Pyrv/PenolPyrv_kinase-like_dom"/>
</dbReference>
<organism evidence="8 9">
    <name type="scientific">Brucella abortus (strain 2308)</name>
    <dbReference type="NCBI Taxonomy" id="359391"/>
    <lineage>
        <taxon>Bacteria</taxon>
        <taxon>Pseudomonadati</taxon>
        <taxon>Pseudomonadota</taxon>
        <taxon>Alphaproteobacteria</taxon>
        <taxon>Hyphomicrobiales</taxon>
        <taxon>Brucellaceae</taxon>
        <taxon>Brucella/Ochrobactrum group</taxon>
        <taxon>Brucella</taxon>
    </lineage>
</organism>
<dbReference type="Proteomes" id="UP000002719">
    <property type="component" value="Chromosome II"/>
</dbReference>
<evidence type="ECO:0000256" key="6">
    <source>
        <dbReference type="PIRSR" id="PIRSR015582-2"/>
    </source>
</evidence>
<dbReference type="GO" id="GO:0008815">
    <property type="term" value="F:citrate (pro-3S)-lyase activity"/>
    <property type="evidence" value="ECO:0007669"/>
    <property type="project" value="UniProtKB-EC"/>
</dbReference>
<comment type="similarity">
    <text evidence="2">Belongs to the HpcH/HpaI aldolase family.</text>
</comment>
<evidence type="ECO:0000313" key="8">
    <source>
        <dbReference type="EMBL" id="CAJ12521.1"/>
    </source>
</evidence>
<gene>
    <name evidence="8" type="ordered locus">BAB2_0355</name>
</gene>
<proteinExistence type="inferred from homology"/>
<name>Q2YL49_BRUA2</name>
<feature type="domain" description="HpcH/HpaI aldolase/citrate lyase" evidence="7">
    <location>
        <begin position="52"/>
        <end position="270"/>
    </location>
</feature>
<keyword evidence="8" id="KW-0456">Lyase</keyword>
<sequence length="334" mass="35775">MVLMALNKMSVVLPPVSFQTISGLGPQLFSVLALWGCSVHKSGMKTIVRPRRSVLFVPAANTRALEKSLTLSADCVIYDLEDSVAPEAKAAACEALAAHLSAHPKVAFERIVRVNAADTPWGRDDVAAVAKMAVNAVLLPKVERPQDVIEAANHLDRQDADPAMGVWAMIETPRGILNVDEIAVLGHRSAVRLACFVVGPNDIARETGLRSQPGRPYLAPWLMQIVLAARAGGIAVLDGVYNDFRDSAGFEAECAQGAAMGFDGKTLIHPGQIEAANRAFSPTEEEVAHARAVREIFARPENAGKGVVSLDGQMVERLHLEMAERILAKAGINL</sequence>
<dbReference type="HOGENOM" id="CLU_044864_0_1_5"/>
<dbReference type="PIRSF" id="PIRSF015582">
    <property type="entry name" value="Cit_lyase_B"/>
    <property type="match status" value="1"/>
</dbReference>
<dbReference type="InterPro" id="IPR040442">
    <property type="entry name" value="Pyrv_kinase-like_dom_sf"/>
</dbReference>
<evidence type="ECO:0000256" key="1">
    <source>
        <dbReference type="ARBA" id="ARBA00001946"/>
    </source>
</evidence>